<dbReference type="AlphaFoldDB" id="A0A849VMZ7"/>
<protein>
    <recommendedName>
        <fullName evidence="3">Head-tail adaptor protein</fullName>
    </recommendedName>
</protein>
<evidence type="ECO:0000313" key="1">
    <source>
        <dbReference type="EMBL" id="NTS31268.1"/>
    </source>
</evidence>
<evidence type="ECO:0000313" key="2">
    <source>
        <dbReference type="Proteomes" id="UP000550508"/>
    </source>
</evidence>
<sequence>MLLDVGIAIDAFAVSVTRTRKATGAYNADGVWVAGAPASIAISATIQPVSGWELKDMPEGIRTEAKYLAWSRSEILIDDVITYKGKEHRVLFVRDRDEGDFYRAALGLLK</sequence>
<gene>
    <name evidence="1" type="ORF">HQ945_08370</name>
</gene>
<proteinExistence type="predicted"/>
<accession>A0A849VMZ7</accession>
<name>A0A849VMZ7_9HYPH</name>
<dbReference type="RefSeq" id="WP_174207925.1">
    <property type="nucleotide sequence ID" value="NZ_JABUMX010000002.1"/>
</dbReference>
<dbReference type="EMBL" id="JABUMX010000002">
    <property type="protein sequence ID" value="NTS31268.1"/>
    <property type="molecule type" value="Genomic_DNA"/>
</dbReference>
<keyword evidence="2" id="KW-1185">Reference proteome</keyword>
<organism evidence="1 2">
    <name type="scientific">Phyllobacterium pellucidum</name>
    <dbReference type="NCBI Taxonomy" id="2740464"/>
    <lineage>
        <taxon>Bacteria</taxon>
        <taxon>Pseudomonadati</taxon>
        <taxon>Pseudomonadota</taxon>
        <taxon>Alphaproteobacteria</taxon>
        <taxon>Hyphomicrobiales</taxon>
        <taxon>Phyllobacteriaceae</taxon>
        <taxon>Phyllobacterium</taxon>
    </lineage>
</organism>
<reference evidence="1 2" key="1">
    <citation type="submission" date="2020-05" db="EMBL/GenBank/DDBJ databases">
        <authorList>
            <person name="Kim M.K."/>
        </authorList>
    </citation>
    <scope>NUCLEOTIDE SEQUENCE [LARGE SCALE GENOMIC DNA]</scope>
    <source>
        <strain evidence="1 2">BT25</strain>
    </source>
</reference>
<dbReference type="Proteomes" id="UP000550508">
    <property type="component" value="Unassembled WGS sequence"/>
</dbReference>
<comment type="caution">
    <text evidence="1">The sequence shown here is derived from an EMBL/GenBank/DDBJ whole genome shotgun (WGS) entry which is preliminary data.</text>
</comment>
<evidence type="ECO:0008006" key="3">
    <source>
        <dbReference type="Google" id="ProtNLM"/>
    </source>
</evidence>